<organism evidence="1 2">
    <name type="scientific">Aspergillus puulaauensis</name>
    <dbReference type="NCBI Taxonomy" id="1220207"/>
    <lineage>
        <taxon>Eukaryota</taxon>
        <taxon>Fungi</taxon>
        <taxon>Dikarya</taxon>
        <taxon>Ascomycota</taxon>
        <taxon>Pezizomycotina</taxon>
        <taxon>Eurotiomycetes</taxon>
        <taxon>Eurotiomycetidae</taxon>
        <taxon>Eurotiales</taxon>
        <taxon>Aspergillaceae</taxon>
        <taxon>Aspergillus</taxon>
    </lineage>
</organism>
<dbReference type="EMBL" id="AP024448">
    <property type="protein sequence ID" value="BCS27099.1"/>
    <property type="molecule type" value="Genomic_DNA"/>
</dbReference>
<gene>
    <name evidence="1" type="ORF">APUU_60147S</name>
</gene>
<dbReference type="PANTHER" id="PTHR38115">
    <property type="entry name" value="LIPOCALIN-LIKE DOMAIN-CONTAINING PROTEIN"/>
    <property type="match status" value="1"/>
</dbReference>
<evidence type="ECO:0000313" key="2">
    <source>
        <dbReference type="Proteomes" id="UP000654913"/>
    </source>
</evidence>
<protein>
    <submittedName>
        <fullName evidence="1">Uncharacterized protein</fullName>
    </submittedName>
</protein>
<dbReference type="RefSeq" id="XP_041559293.1">
    <property type="nucleotide sequence ID" value="XM_041706959.1"/>
</dbReference>
<keyword evidence="2" id="KW-1185">Reference proteome</keyword>
<reference evidence="1" key="2">
    <citation type="submission" date="2021-02" db="EMBL/GenBank/DDBJ databases">
        <title>Aspergillus puulaauensis MK2 genome sequence.</title>
        <authorList>
            <person name="Futagami T."/>
            <person name="Mori K."/>
            <person name="Kadooka C."/>
            <person name="Tanaka T."/>
        </authorList>
    </citation>
    <scope>NUCLEOTIDE SEQUENCE</scope>
    <source>
        <strain evidence="1">MK2</strain>
    </source>
</reference>
<dbReference type="KEGG" id="apuu:APUU_60147S"/>
<sequence>MDSLVGRWNMEKGLCTGTDALLKLQGINWALRKGIGLASLRLDASIYKDDQKPDSDVTVVDVATTPTGGLGVTRERRVLDWSLVDHKDYLFGSNQHQTHWVYGVKDGEGRAYPEFELQTKVAKDGERVKRFMRGEILEDGKETAWDLDEPDAEDRHVWLHTFVRNLDSGWTAEQIWGFEVINGTRYHTRRIVSVNTKGEYVLGRLVYSFVGRE</sequence>
<reference evidence="1" key="1">
    <citation type="submission" date="2021-01" db="EMBL/GenBank/DDBJ databases">
        <authorList>
            <consortium name="Aspergillus puulaauensis MK2 genome sequencing consortium"/>
            <person name="Kazuki M."/>
            <person name="Futagami T."/>
        </authorList>
    </citation>
    <scope>NUCLEOTIDE SEQUENCE</scope>
    <source>
        <strain evidence="1">MK2</strain>
    </source>
</reference>
<dbReference type="GeneID" id="64977104"/>
<dbReference type="InterPro" id="IPR053037">
    <property type="entry name" value="Pericyclase_pydY-like"/>
</dbReference>
<dbReference type="AlphaFoldDB" id="A0A7R8APG2"/>
<dbReference type="PANTHER" id="PTHR38115:SF1">
    <property type="entry name" value="LIPOCALIN-LIKE DOMAIN-CONTAINING PROTEIN"/>
    <property type="match status" value="1"/>
</dbReference>
<accession>A0A7R8APG2</accession>
<dbReference type="OrthoDB" id="425354at2759"/>
<dbReference type="Proteomes" id="UP000654913">
    <property type="component" value="Chromosome 6"/>
</dbReference>
<name>A0A7R8APG2_9EURO</name>
<proteinExistence type="predicted"/>
<evidence type="ECO:0000313" key="1">
    <source>
        <dbReference type="EMBL" id="BCS27099.1"/>
    </source>
</evidence>